<sequence length="100" mass="11587">MPWKNKEKSSQSPSLHKQAIPQHPLFLFPQRPVEGRAGAYFDFECFLLKNGALYFITQQKKSFFSEIFNVVRLMDEKQTKYAPALAPPLPTSQNHHVDPR</sequence>
<proteinExistence type="predicted"/>
<name>A0ABT7Q5S1_9GAMM</name>
<gene>
    <name evidence="1" type="ORF">OB935_23015</name>
</gene>
<comment type="caution">
    <text evidence="1">The sequence shown here is derived from an EMBL/GenBank/DDBJ whole genome shotgun (WGS) entry which is preliminary data.</text>
</comment>
<protein>
    <submittedName>
        <fullName evidence="1">Uncharacterized protein</fullName>
    </submittedName>
</protein>
<evidence type="ECO:0000313" key="2">
    <source>
        <dbReference type="Proteomes" id="UP001168107"/>
    </source>
</evidence>
<reference evidence="1" key="1">
    <citation type="submission" date="2024-05" db="EMBL/GenBank/DDBJ databases">
        <title>WGS of Aeromonas isolates.</title>
        <authorList>
            <person name="Lee H."/>
        </authorList>
    </citation>
    <scope>NUCLEOTIDE SEQUENCE</scope>
    <source>
        <strain evidence="1">SU58-3</strain>
    </source>
</reference>
<accession>A0ABT7Q5S1</accession>
<dbReference type="RefSeq" id="WP_103252461.1">
    <property type="nucleotide sequence ID" value="NZ_JAOPLL010000031.1"/>
</dbReference>
<organism evidence="1 2">
    <name type="scientific">Aeromonas bestiarum</name>
    <dbReference type="NCBI Taxonomy" id="105751"/>
    <lineage>
        <taxon>Bacteria</taxon>
        <taxon>Pseudomonadati</taxon>
        <taxon>Pseudomonadota</taxon>
        <taxon>Gammaproteobacteria</taxon>
        <taxon>Aeromonadales</taxon>
        <taxon>Aeromonadaceae</taxon>
        <taxon>Aeromonas</taxon>
    </lineage>
</organism>
<keyword evidence="2" id="KW-1185">Reference proteome</keyword>
<evidence type="ECO:0000313" key="1">
    <source>
        <dbReference type="EMBL" id="MDM5074671.1"/>
    </source>
</evidence>
<dbReference type="EMBL" id="JAOPLL010000031">
    <property type="protein sequence ID" value="MDM5074671.1"/>
    <property type="molecule type" value="Genomic_DNA"/>
</dbReference>
<dbReference type="Proteomes" id="UP001168107">
    <property type="component" value="Unassembled WGS sequence"/>
</dbReference>